<dbReference type="Proteomes" id="UP000574769">
    <property type="component" value="Unassembled WGS sequence"/>
</dbReference>
<accession>A0A7W7AKZ1</accession>
<dbReference type="InterPro" id="IPR009956">
    <property type="entry name" value="Post-segregation_anti-tox_CcdA"/>
</dbReference>
<gene>
    <name evidence="2" type="ORF">GGQ96_002270</name>
</gene>
<keyword evidence="3" id="KW-1185">Reference proteome</keyword>
<evidence type="ECO:0000256" key="1">
    <source>
        <dbReference type="ARBA" id="ARBA00022649"/>
    </source>
</evidence>
<evidence type="ECO:0000313" key="2">
    <source>
        <dbReference type="EMBL" id="MBB4618134.1"/>
    </source>
</evidence>
<organism evidence="2 3">
    <name type="scientific">Sphingomonas abaci</name>
    <dbReference type="NCBI Taxonomy" id="237611"/>
    <lineage>
        <taxon>Bacteria</taxon>
        <taxon>Pseudomonadati</taxon>
        <taxon>Pseudomonadota</taxon>
        <taxon>Alphaproteobacteria</taxon>
        <taxon>Sphingomonadales</taxon>
        <taxon>Sphingomonadaceae</taxon>
        <taxon>Sphingomonas</taxon>
    </lineage>
</organism>
<protein>
    <submittedName>
        <fullName evidence="2">Post-segregation antitoxin (Ccd killing protein)</fullName>
    </submittedName>
</protein>
<dbReference type="EMBL" id="JACHNY010000004">
    <property type="protein sequence ID" value="MBB4618134.1"/>
    <property type="molecule type" value="Genomic_DNA"/>
</dbReference>
<dbReference type="Pfam" id="PF07362">
    <property type="entry name" value="CcdA"/>
    <property type="match status" value="1"/>
</dbReference>
<keyword evidence="1" id="KW-1277">Toxin-antitoxin system</keyword>
<comment type="caution">
    <text evidence="2">The sequence shown here is derived from an EMBL/GenBank/DDBJ whole genome shotgun (WGS) entry which is preliminary data.</text>
</comment>
<name>A0A7W7AKZ1_9SPHN</name>
<evidence type="ECO:0000313" key="3">
    <source>
        <dbReference type="Proteomes" id="UP000574769"/>
    </source>
</evidence>
<sequence>MKAESARRWQQENREAVAGWNQWIEENGLPLARYCLF</sequence>
<reference evidence="2 3" key="1">
    <citation type="submission" date="2020-08" db="EMBL/GenBank/DDBJ databases">
        <title>Genomic Encyclopedia of Type Strains, Phase IV (KMG-IV): sequencing the most valuable type-strain genomes for metagenomic binning, comparative biology and taxonomic classification.</title>
        <authorList>
            <person name="Goeker M."/>
        </authorList>
    </citation>
    <scope>NUCLEOTIDE SEQUENCE [LARGE SCALE GENOMIC DNA]</scope>
    <source>
        <strain evidence="2 3">DSM 15867</strain>
    </source>
</reference>
<proteinExistence type="predicted"/>
<dbReference type="AlphaFoldDB" id="A0A7W7AKZ1"/>